<feature type="region of interest" description="Disordered" evidence="8">
    <location>
        <begin position="103"/>
        <end position="144"/>
    </location>
</feature>
<organism evidence="11 12">
    <name type="scientific">Solimonas terrae</name>
    <dbReference type="NCBI Taxonomy" id="1396819"/>
    <lineage>
        <taxon>Bacteria</taxon>
        <taxon>Pseudomonadati</taxon>
        <taxon>Pseudomonadota</taxon>
        <taxon>Gammaproteobacteria</taxon>
        <taxon>Nevskiales</taxon>
        <taxon>Nevskiaceae</taxon>
        <taxon>Solimonas</taxon>
    </lineage>
</organism>
<evidence type="ECO:0000256" key="2">
    <source>
        <dbReference type="ARBA" id="ARBA00007317"/>
    </source>
</evidence>
<evidence type="ECO:0000256" key="1">
    <source>
        <dbReference type="ARBA" id="ARBA00001938"/>
    </source>
</evidence>
<feature type="region of interest" description="Disordered" evidence="8">
    <location>
        <begin position="160"/>
        <end position="192"/>
    </location>
</feature>
<feature type="compositionally biased region" description="Low complexity" evidence="8">
    <location>
        <begin position="103"/>
        <end position="119"/>
    </location>
</feature>
<dbReference type="SUPFAM" id="SSF47005">
    <property type="entry name" value="Peripheral subunit-binding domain of 2-oxo acid dehydrogenase complex"/>
    <property type="match status" value="1"/>
</dbReference>
<gene>
    <name evidence="11" type="ORF">G7Y85_00225</name>
</gene>
<proteinExistence type="inferred from homology"/>
<dbReference type="GO" id="GO:0005737">
    <property type="term" value="C:cytoplasm"/>
    <property type="evidence" value="ECO:0007669"/>
    <property type="project" value="TreeGrafter"/>
</dbReference>
<dbReference type="Gene3D" id="3.30.559.10">
    <property type="entry name" value="Chloramphenicol acetyltransferase-like domain"/>
    <property type="match status" value="1"/>
</dbReference>
<dbReference type="InterPro" id="IPR001078">
    <property type="entry name" value="2-oxoacid_DH_actylTfrase"/>
</dbReference>
<dbReference type="Proteomes" id="UP000472676">
    <property type="component" value="Unassembled WGS sequence"/>
</dbReference>
<dbReference type="InterPro" id="IPR036625">
    <property type="entry name" value="E3-bd_dom_sf"/>
</dbReference>
<dbReference type="CDD" id="cd06849">
    <property type="entry name" value="lipoyl_domain"/>
    <property type="match status" value="1"/>
</dbReference>
<dbReference type="Pfam" id="PF00364">
    <property type="entry name" value="Biotin_lipoyl"/>
    <property type="match status" value="1"/>
</dbReference>
<evidence type="ECO:0000256" key="3">
    <source>
        <dbReference type="ARBA" id="ARBA00011484"/>
    </source>
</evidence>
<dbReference type="SUPFAM" id="SSF52777">
    <property type="entry name" value="CoA-dependent acyltransferases"/>
    <property type="match status" value="1"/>
</dbReference>
<dbReference type="InterPro" id="IPR000089">
    <property type="entry name" value="Biotin_lipoyl"/>
</dbReference>
<feature type="domain" description="Lipoyl-binding" evidence="9">
    <location>
        <begin position="7"/>
        <end position="82"/>
    </location>
</feature>
<protein>
    <recommendedName>
        <fullName evidence="7">Dihydrolipoamide acetyltransferase component of pyruvate dehydrogenase complex</fullName>
        <ecNumber evidence="7">2.3.1.-</ecNumber>
    </recommendedName>
</protein>
<dbReference type="InterPro" id="IPR011053">
    <property type="entry name" value="Single_hybrid_motif"/>
</dbReference>
<dbReference type="Pfam" id="PF02817">
    <property type="entry name" value="E3_binding"/>
    <property type="match status" value="1"/>
</dbReference>
<dbReference type="Gene3D" id="2.40.50.100">
    <property type="match status" value="1"/>
</dbReference>
<feature type="domain" description="Peripheral subunit-binding (PSBD)" evidence="10">
    <location>
        <begin position="137"/>
        <end position="174"/>
    </location>
</feature>
<comment type="cofactor">
    <cofactor evidence="1 7">
        <name>(R)-lipoate</name>
        <dbReference type="ChEBI" id="CHEBI:83088"/>
    </cofactor>
</comment>
<evidence type="ECO:0000256" key="8">
    <source>
        <dbReference type="SAM" id="MobiDB-lite"/>
    </source>
</evidence>
<dbReference type="PROSITE" id="PS50968">
    <property type="entry name" value="BIOTINYL_LIPOYL"/>
    <property type="match status" value="1"/>
</dbReference>
<dbReference type="InterPro" id="IPR050743">
    <property type="entry name" value="2-oxoacid_DH_E2_comp"/>
</dbReference>
<keyword evidence="12" id="KW-1185">Reference proteome</keyword>
<reference evidence="11 12" key="1">
    <citation type="journal article" date="2014" name="Int. J. Syst. Evol. Microbiol.">
        <title>Solimonas terrae sp. nov., isolated from soil.</title>
        <authorList>
            <person name="Kim S.J."/>
            <person name="Moon J.Y."/>
            <person name="Weon H.Y."/>
            <person name="Ahn J.H."/>
            <person name="Chen W.M."/>
            <person name="Kwon S.W."/>
        </authorList>
    </citation>
    <scope>NUCLEOTIDE SEQUENCE [LARGE SCALE GENOMIC DNA]</scope>
    <source>
        <strain evidence="11 12">KIS83-12</strain>
    </source>
</reference>
<dbReference type="AlphaFoldDB" id="A0A6M2BM57"/>
<comment type="similarity">
    <text evidence="2 7">Belongs to the 2-oxoacid dehydrogenase family.</text>
</comment>
<evidence type="ECO:0000256" key="6">
    <source>
        <dbReference type="ARBA" id="ARBA00023315"/>
    </source>
</evidence>
<dbReference type="EMBL" id="JAAMOW010000001">
    <property type="protein sequence ID" value="NGY03179.1"/>
    <property type="molecule type" value="Genomic_DNA"/>
</dbReference>
<evidence type="ECO:0000256" key="5">
    <source>
        <dbReference type="ARBA" id="ARBA00022823"/>
    </source>
</evidence>
<dbReference type="PANTHER" id="PTHR43178:SF5">
    <property type="entry name" value="LIPOAMIDE ACYLTRANSFERASE COMPONENT OF BRANCHED-CHAIN ALPHA-KETO ACID DEHYDROGENASE COMPLEX, MITOCHONDRIAL"/>
    <property type="match status" value="1"/>
</dbReference>
<dbReference type="RefSeq" id="WP_166250607.1">
    <property type="nucleotide sequence ID" value="NZ_JAAMOW010000001.1"/>
</dbReference>
<dbReference type="Pfam" id="PF00198">
    <property type="entry name" value="2-oxoacid_dh"/>
    <property type="match status" value="1"/>
</dbReference>
<dbReference type="InterPro" id="IPR004167">
    <property type="entry name" value="PSBD"/>
</dbReference>
<evidence type="ECO:0000259" key="10">
    <source>
        <dbReference type="PROSITE" id="PS51826"/>
    </source>
</evidence>
<sequence>MSTRSNQYIFKLPDIGEGIAESEIAQWHVAVGDTVEEDQQLVDMLTDKAAVELSSPVAGRVLTIHGAAGDKIAVGGALVTLETDTSAGEIAAAEAAPAAPAAAETGAATGAPTQTTSAAVASKGDSPASSSPRDSVAASPATRKRARELGVDIAMVTPTGASGRVSRDDVERHASGGAVATRPAPAARSHGDDDAIEQIKVIGLRRKIAEAMQRSKQRIPHFAYVEEVDVTELEALRQHLNATHKERGKLTLLPLLIQALARAIPEFPQVNATYDDEAGIVTRHRALHVGIAAQTPNGLIVPVLKHAQRLDMWSRATEIRRLAEAARTGKATRDELSGSTITITSLGALGGIVTTPVINAPEVAIVGVNKLVERPVVKNGQIVVRSMMNLSSSFDHRIVDGFDAASFIQRVKALLEHPATLFIE</sequence>
<dbReference type="GO" id="GO:0016407">
    <property type="term" value="F:acetyltransferase activity"/>
    <property type="evidence" value="ECO:0007669"/>
    <property type="project" value="TreeGrafter"/>
</dbReference>
<dbReference type="PANTHER" id="PTHR43178">
    <property type="entry name" value="DIHYDROLIPOAMIDE ACETYLTRANSFERASE COMPONENT OF PYRUVATE DEHYDROGENASE COMPLEX"/>
    <property type="match status" value="1"/>
</dbReference>
<accession>A0A6M2BM57</accession>
<dbReference type="EC" id="2.3.1.-" evidence="7"/>
<evidence type="ECO:0000313" key="12">
    <source>
        <dbReference type="Proteomes" id="UP000472676"/>
    </source>
</evidence>
<dbReference type="FunFam" id="3.30.559.10:FF:000007">
    <property type="entry name" value="Dihydrolipoamide acetyltransferase component of pyruvate dehydrogenase complex"/>
    <property type="match status" value="1"/>
</dbReference>
<keyword evidence="4 7" id="KW-0808">Transferase</keyword>
<keyword evidence="6 7" id="KW-0012">Acyltransferase</keyword>
<dbReference type="Gene3D" id="4.10.320.10">
    <property type="entry name" value="E3-binding domain"/>
    <property type="match status" value="1"/>
</dbReference>
<evidence type="ECO:0000256" key="7">
    <source>
        <dbReference type="RuleBase" id="RU003423"/>
    </source>
</evidence>
<dbReference type="InterPro" id="IPR023213">
    <property type="entry name" value="CAT-like_dom_sf"/>
</dbReference>
<keyword evidence="5 7" id="KW-0450">Lipoyl</keyword>
<name>A0A6M2BM57_9GAMM</name>
<evidence type="ECO:0000313" key="11">
    <source>
        <dbReference type="EMBL" id="NGY03179.1"/>
    </source>
</evidence>
<evidence type="ECO:0000259" key="9">
    <source>
        <dbReference type="PROSITE" id="PS50968"/>
    </source>
</evidence>
<feature type="compositionally biased region" description="Basic and acidic residues" evidence="8">
    <location>
        <begin position="165"/>
        <end position="174"/>
    </location>
</feature>
<comment type="caution">
    <text evidence="11">The sequence shown here is derived from an EMBL/GenBank/DDBJ whole genome shotgun (WGS) entry which is preliminary data.</text>
</comment>
<dbReference type="SUPFAM" id="SSF51230">
    <property type="entry name" value="Single hybrid motif"/>
    <property type="match status" value="1"/>
</dbReference>
<dbReference type="GO" id="GO:0031405">
    <property type="term" value="F:lipoic acid binding"/>
    <property type="evidence" value="ECO:0007669"/>
    <property type="project" value="TreeGrafter"/>
</dbReference>
<dbReference type="PROSITE" id="PS51826">
    <property type="entry name" value="PSBD"/>
    <property type="match status" value="1"/>
</dbReference>
<comment type="subunit">
    <text evidence="3">Forms a 24-polypeptide structural core with octahedral symmetry.</text>
</comment>
<evidence type="ECO:0000256" key="4">
    <source>
        <dbReference type="ARBA" id="ARBA00022679"/>
    </source>
</evidence>